<evidence type="ECO:0000256" key="5">
    <source>
        <dbReference type="ARBA" id="ARBA00022692"/>
    </source>
</evidence>
<dbReference type="NCBIfam" id="NF041515">
    <property type="entry name" value="GspC_delta"/>
    <property type="match status" value="1"/>
</dbReference>
<evidence type="ECO:0000256" key="6">
    <source>
        <dbReference type="ARBA" id="ARBA00022927"/>
    </source>
</evidence>
<sequence length="295" mass="30981">MPRALTIINLLLGIAIVAILAAIAADTLSRRIEKTALPGKGPAGPASAVPSARIENLAFYSPILSNSLFGKATQGQLTPITNATAAPGSAAAPVTAPAELMLLGTAVGSFRETFALVRNNAKQEERVFRLGDVVFDAGRLVEVRKEQAFIVINGKKVELLTPLTPPAAATPVGHPLPSASPGSGVTSAGAGNFVIDQRALNASLDNIGQAMTDARLLPSQKDGKIEGFRASEVKPNGVFAMIGIRNGDVLVRLNDFPIDSPDKALQSFMALKGQNRLKLDLIRDGQPATFNYEIR</sequence>
<protein>
    <submittedName>
        <fullName evidence="10">General secretion pathway protein GspC</fullName>
    </submittedName>
</protein>
<reference evidence="10 11" key="1">
    <citation type="submission" date="2021-05" db="EMBL/GenBank/DDBJ databases">
        <title>The draft genome of Geobacter chapellei DSM 13688.</title>
        <authorList>
            <person name="Xu Z."/>
            <person name="Masuda Y."/>
            <person name="Itoh H."/>
            <person name="Senoo K."/>
        </authorList>
    </citation>
    <scope>NUCLEOTIDE SEQUENCE [LARGE SCALE GENOMIC DNA]</scope>
    <source>
        <strain evidence="10 11">DSM 13688</strain>
    </source>
</reference>
<evidence type="ECO:0000256" key="2">
    <source>
        <dbReference type="ARBA" id="ARBA00022448"/>
    </source>
</evidence>
<dbReference type="SUPFAM" id="SSF50156">
    <property type="entry name" value="PDZ domain-like"/>
    <property type="match status" value="1"/>
</dbReference>
<dbReference type="InterPro" id="IPR036034">
    <property type="entry name" value="PDZ_sf"/>
</dbReference>
<keyword evidence="2" id="KW-0813">Transport</keyword>
<evidence type="ECO:0000256" key="8">
    <source>
        <dbReference type="ARBA" id="ARBA00023136"/>
    </source>
</evidence>
<dbReference type="Proteomes" id="UP000784128">
    <property type="component" value="Unassembled WGS sequence"/>
</dbReference>
<evidence type="ECO:0000259" key="9">
    <source>
        <dbReference type="Pfam" id="PF11356"/>
    </source>
</evidence>
<keyword evidence="4" id="KW-0997">Cell inner membrane</keyword>
<dbReference type="EMBL" id="JAHDYS010000007">
    <property type="protein sequence ID" value="MBT1071967.1"/>
    <property type="molecule type" value="Genomic_DNA"/>
</dbReference>
<dbReference type="Gene3D" id="2.30.42.10">
    <property type="match status" value="1"/>
</dbReference>
<keyword evidence="5" id="KW-0812">Transmembrane</keyword>
<feature type="domain" description="Type II secretion system protein GspC N-terminal" evidence="9">
    <location>
        <begin position="17"/>
        <end position="159"/>
    </location>
</feature>
<gene>
    <name evidence="10" type="ORF">KJB30_09240</name>
</gene>
<evidence type="ECO:0000256" key="7">
    <source>
        <dbReference type="ARBA" id="ARBA00022989"/>
    </source>
</evidence>
<comment type="caution">
    <text evidence="10">The sequence shown here is derived from an EMBL/GenBank/DDBJ whole genome shotgun (WGS) entry which is preliminary data.</text>
</comment>
<dbReference type="RefSeq" id="WP_214298347.1">
    <property type="nucleotide sequence ID" value="NZ_JAHDYS010000007.1"/>
</dbReference>
<accession>A0ABS5U8I6</accession>
<evidence type="ECO:0000256" key="1">
    <source>
        <dbReference type="ARBA" id="ARBA00004533"/>
    </source>
</evidence>
<evidence type="ECO:0000313" key="11">
    <source>
        <dbReference type="Proteomes" id="UP000784128"/>
    </source>
</evidence>
<comment type="subcellular location">
    <subcellularLocation>
        <location evidence="1">Cell inner membrane</location>
    </subcellularLocation>
</comment>
<organism evidence="10 11">
    <name type="scientific">Pelotalea chapellei</name>
    <dbReference type="NCBI Taxonomy" id="44671"/>
    <lineage>
        <taxon>Bacteria</taxon>
        <taxon>Pseudomonadati</taxon>
        <taxon>Thermodesulfobacteriota</taxon>
        <taxon>Desulfuromonadia</taxon>
        <taxon>Geobacterales</taxon>
        <taxon>Geobacteraceae</taxon>
        <taxon>Pelotalea</taxon>
    </lineage>
</organism>
<evidence type="ECO:0000313" key="10">
    <source>
        <dbReference type="EMBL" id="MBT1071967.1"/>
    </source>
</evidence>
<evidence type="ECO:0000256" key="3">
    <source>
        <dbReference type="ARBA" id="ARBA00022475"/>
    </source>
</evidence>
<keyword evidence="11" id="KW-1185">Reference proteome</keyword>
<keyword evidence="6" id="KW-0653">Protein transport</keyword>
<name>A0ABS5U8I6_9BACT</name>
<dbReference type="InterPro" id="IPR024961">
    <property type="entry name" value="T2SS_GspC_N"/>
</dbReference>
<keyword evidence="8" id="KW-0472">Membrane</keyword>
<keyword evidence="3" id="KW-1003">Cell membrane</keyword>
<evidence type="ECO:0000256" key="4">
    <source>
        <dbReference type="ARBA" id="ARBA00022519"/>
    </source>
</evidence>
<proteinExistence type="predicted"/>
<dbReference type="Pfam" id="PF11356">
    <property type="entry name" value="T2SSC"/>
    <property type="match status" value="1"/>
</dbReference>
<keyword evidence="7" id="KW-1133">Transmembrane helix</keyword>